<sequence>MLDILRVAPHSSDEHLVNELITKGYSELDATKLCLFVPSAFTWATLKLMGVDSFPSTYIRVDEEGGESEVSITEEHYFTAALQIAVEITQQGWTSQIDRTFFETIISRSAEMAAANKALYAGESIAGATVGPSRFHLPIRQNEP</sequence>
<reference evidence="1 2" key="1">
    <citation type="submission" date="2024-04" db="EMBL/GenBank/DDBJ databases">
        <title>Novel species of the genus Ideonella isolated from streams.</title>
        <authorList>
            <person name="Lu H."/>
        </authorList>
    </citation>
    <scope>NUCLEOTIDE SEQUENCE [LARGE SCALE GENOMIC DNA]</scope>
    <source>
        <strain evidence="1 2">DXS29W</strain>
    </source>
</reference>
<organism evidence="1 2">
    <name type="scientific">Ideonella lacteola</name>
    <dbReference type="NCBI Taxonomy" id="2984193"/>
    <lineage>
        <taxon>Bacteria</taxon>
        <taxon>Pseudomonadati</taxon>
        <taxon>Pseudomonadota</taxon>
        <taxon>Betaproteobacteria</taxon>
        <taxon>Burkholderiales</taxon>
        <taxon>Sphaerotilaceae</taxon>
        <taxon>Ideonella</taxon>
    </lineage>
</organism>
<dbReference type="RefSeq" id="WP_341429491.1">
    <property type="nucleotide sequence ID" value="NZ_JBBUTG010000061.1"/>
</dbReference>
<gene>
    <name evidence="1" type="ORF">AACH06_29925</name>
</gene>
<comment type="caution">
    <text evidence="1">The sequence shown here is derived from an EMBL/GenBank/DDBJ whole genome shotgun (WGS) entry which is preliminary data.</text>
</comment>
<keyword evidence="2" id="KW-1185">Reference proteome</keyword>
<accession>A0ABU9BYW1</accession>
<evidence type="ECO:0000313" key="2">
    <source>
        <dbReference type="Proteomes" id="UP001371218"/>
    </source>
</evidence>
<dbReference type="EMBL" id="JBBUTG010000061">
    <property type="protein sequence ID" value="MEK8035056.1"/>
    <property type="molecule type" value="Genomic_DNA"/>
</dbReference>
<dbReference type="Proteomes" id="UP001371218">
    <property type="component" value="Unassembled WGS sequence"/>
</dbReference>
<proteinExistence type="predicted"/>
<name>A0ABU9BYW1_9BURK</name>
<protein>
    <submittedName>
        <fullName evidence="1">Uncharacterized protein</fullName>
    </submittedName>
</protein>
<evidence type="ECO:0000313" key="1">
    <source>
        <dbReference type="EMBL" id="MEK8035056.1"/>
    </source>
</evidence>